<proteinExistence type="predicted"/>
<dbReference type="PROSITE" id="PS50110">
    <property type="entry name" value="RESPONSE_REGULATORY"/>
    <property type="match status" value="1"/>
</dbReference>
<gene>
    <name evidence="12" type="ORF">MoryE10_11890</name>
</gene>
<keyword evidence="3 8" id="KW-0597">Phosphoprotein</keyword>
<dbReference type="InterPro" id="IPR001789">
    <property type="entry name" value="Sig_transdc_resp-reg_receiver"/>
</dbReference>
<dbReference type="Proteomes" id="UP000824988">
    <property type="component" value="Chromosome"/>
</dbReference>
<evidence type="ECO:0000256" key="1">
    <source>
        <dbReference type="ARBA" id="ARBA00004496"/>
    </source>
</evidence>
<dbReference type="GO" id="GO:0000976">
    <property type="term" value="F:transcription cis-regulatory region binding"/>
    <property type="evidence" value="ECO:0007669"/>
    <property type="project" value="TreeGrafter"/>
</dbReference>
<organism evidence="12 13">
    <name type="scientific">Methylogaea oryzae</name>
    <dbReference type="NCBI Taxonomy" id="1295382"/>
    <lineage>
        <taxon>Bacteria</taxon>
        <taxon>Pseudomonadati</taxon>
        <taxon>Pseudomonadota</taxon>
        <taxon>Gammaproteobacteria</taxon>
        <taxon>Methylococcales</taxon>
        <taxon>Methylococcaceae</taxon>
        <taxon>Methylogaea</taxon>
    </lineage>
</organism>
<evidence type="ECO:0000256" key="7">
    <source>
        <dbReference type="ARBA" id="ARBA00023163"/>
    </source>
</evidence>
<reference evidence="12" key="1">
    <citation type="submission" date="2019-06" db="EMBL/GenBank/DDBJ databases">
        <title>Complete genome sequence of Methylogaea oryzae strain JCM16910.</title>
        <authorList>
            <person name="Asakawa S."/>
        </authorList>
    </citation>
    <scope>NUCLEOTIDE SEQUENCE</scope>
    <source>
        <strain evidence="12">E10</strain>
    </source>
</reference>
<dbReference type="Pfam" id="PF00072">
    <property type="entry name" value="Response_reg"/>
    <property type="match status" value="1"/>
</dbReference>
<name>A0A8D4VLY7_9GAMM</name>
<dbReference type="EMBL" id="AP019782">
    <property type="protein sequence ID" value="BBL70583.1"/>
    <property type="molecule type" value="Genomic_DNA"/>
</dbReference>
<evidence type="ECO:0000313" key="12">
    <source>
        <dbReference type="EMBL" id="BBL70583.1"/>
    </source>
</evidence>
<dbReference type="SMART" id="SM00448">
    <property type="entry name" value="REC"/>
    <property type="match status" value="1"/>
</dbReference>
<dbReference type="SMART" id="SM00862">
    <property type="entry name" value="Trans_reg_C"/>
    <property type="match status" value="1"/>
</dbReference>
<dbReference type="InterPro" id="IPR001867">
    <property type="entry name" value="OmpR/PhoB-type_DNA-bd"/>
</dbReference>
<evidence type="ECO:0000256" key="8">
    <source>
        <dbReference type="PROSITE-ProRule" id="PRU00169"/>
    </source>
</evidence>
<evidence type="ECO:0000256" key="6">
    <source>
        <dbReference type="ARBA" id="ARBA00023125"/>
    </source>
</evidence>
<keyword evidence="4" id="KW-0902">Two-component regulatory system</keyword>
<dbReference type="PANTHER" id="PTHR48111">
    <property type="entry name" value="REGULATOR OF RPOS"/>
    <property type="match status" value="1"/>
</dbReference>
<dbReference type="AlphaFoldDB" id="A0A8D4VLY7"/>
<evidence type="ECO:0000256" key="4">
    <source>
        <dbReference type="ARBA" id="ARBA00023012"/>
    </source>
</evidence>
<accession>A0A8D4VLY7</accession>
<dbReference type="Pfam" id="PF00486">
    <property type="entry name" value="Trans_reg_C"/>
    <property type="match status" value="1"/>
</dbReference>
<evidence type="ECO:0000256" key="5">
    <source>
        <dbReference type="ARBA" id="ARBA00023015"/>
    </source>
</evidence>
<dbReference type="KEGG" id="moz:MoryE10_11890"/>
<evidence type="ECO:0000259" key="11">
    <source>
        <dbReference type="PROSITE" id="PS51755"/>
    </source>
</evidence>
<protein>
    <submittedName>
        <fullName evidence="12">DNA-binding response regulator</fullName>
    </submittedName>
</protein>
<evidence type="ECO:0000256" key="3">
    <source>
        <dbReference type="ARBA" id="ARBA00022553"/>
    </source>
</evidence>
<dbReference type="GO" id="GO:0005829">
    <property type="term" value="C:cytosol"/>
    <property type="evidence" value="ECO:0007669"/>
    <property type="project" value="TreeGrafter"/>
</dbReference>
<evidence type="ECO:0000313" key="13">
    <source>
        <dbReference type="Proteomes" id="UP000824988"/>
    </source>
</evidence>
<evidence type="ECO:0000256" key="9">
    <source>
        <dbReference type="PROSITE-ProRule" id="PRU01091"/>
    </source>
</evidence>
<evidence type="ECO:0000259" key="10">
    <source>
        <dbReference type="PROSITE" id="PS50110"/>
    </source>
</evidence>
<dbReference type="PANTHER" id="PTHR48111:SF4">
    <property type="entry name" value="DNA-BINDING DUAL TRANSCRIPTIONAL REGULATOR OMPR"/>
    <property type="match status" value="1"/>
</dbReference>
<feature type="DNA-binding region" description="OmpR/PhoB-type" evidence="9">
    <location>
        <begin position="95"/>
        <end position="195"/>
    </location>
</feature>
<comment type="subcellular location">
    <subcellularLocation>
        <location evidence="1">Cytoplasm</location>
    </subcellularLocation>
</comment>
<feature type="domain" description="Response regulatory" evidence="10">
    <location>
        <begin position="1"/>
        <end position="80"/>
    </location>
</feature>
<keyword evidence="6 9" id="KW-0238">DNA-binding</keyword>
<keyword evidence="13" id="KW-1185">Reference proteome</keyword>
<dbReference type="FunFam" id="1.10.10.10:FF:000099">
    <property type="entry name" value="Two-component system response regulator TorR"/>
    <property type="match status" value="1"/>
</dbReference>
<keyword evidence="7" id="KW-0804">Transcription</keyword>
<dbReference type="GO" id="GO:0000156">
    <property type="term" value="F:phosphorelay response regulator activity"/>
    <property type="evidence" value="ECO:0007669"/>
    <property type="project" value="TreeGrafter"/>
</dbReference>
<keyword evidence="5" id="KW-0805">Transcription regulation</keyword>
<dbReference type="GO" id="GO:0006355">
    <property type="term" value="P:regulation of DNA-templated transcription"/>
    <property type="evidence" value="ECO:0007669"/>
    <property type="project" value="InterPro"/>
</dbReference>
<dbReference type="CDD" id="cd00383">
    <property type="entry name" value="trans_reg_C"/>
    <property type="match status" value="1"/>
</dbReference>
<dbReference type="InterPro" id="IPR039420">
    <property type="entry name" value="WalR-like"/>
</dbReference>
<dbReference type="GO" id="GO:0032993">
    <property type="term" value="C:protein-DNA complex"/>
    <property type="evidence" value="ECO:0007669"/>
    <property type="project" value="TreeGrafter"/>
</dbReference>
<evidence type="ECO:0000256" key="2">
    <source>
        <dbReference type="ARBA" id="ARBA00022490"/>
    </source>
</evidence>
<feature type="domain" description="OmpR/PhoB-type" evidence="11">
    <location>
        <begin position="95"/>
        <end position="195"/>
    </location>
</feature>
<dbReference type="PROSITE" id="PS51755">
    <property type="entry name" value="OMPR_PHOB"/>
    <property type="match status" value="1"/>
</dbReference>
<keyword evidence="2" id="KW-0963">Cytoplasm</keyword>
<feature type="modified residue" description="4-aspartylphosphate" evidence="8">
    <location>
        <position position="16"/>
    </location>
</feature>
<sequence length="205" mass="22989">MREVLAGDDTDLVVLDLMLPGEDGLRLCRDLRTRSDVPVLMLTARAEPIDRVLGLEMGADDYLAKPFEPRELLARIRNILRRVQSSGVMGLSVVSKEWRFSGWVLNRGTRELVSPLGVLVLLSGAEYRLLEVFLNHPNRVLSRDHLMDLIRGTEAGPFDRSIDLRVSRLRQKLGDNARAPQLIKTLRNEGYLLATTVQCLDASCG</sequence>